<feature type="transmembrane region" description="Helical" evidence="10">
    <location>
        <begin position="12"/>
        <end position="38"/>
    </location>
</feature>
<reference evidence="11 12" key="1">
    <citation type="submission" date="2018-07" db="EMBL/GenBank/DDBJ databases">
        <title>Marsedoiliclastica nanhaica gen. nov. sp. nov., a novel marine hydrocarbonoclastic bacterium isolated from an in-situ enriched hydrocarbon-degrading consortium in deep-sea sediment.</title>
        <authorList>
            <person name="Dong C."/>
            <person name="Ma T."/>
            <person name="Liu R."/>
            <person name="Shao Z."/>
        </authorList>
    </citation>
    <scope>NUCLEOTIDE SEQUENCE [LARGE SCALE GENOMIC DNA]</scope>
    <source>
        <strain evidence="12">soil36-7</strain>
    </source>
</reference>
<dbReference type="GO" id="GO:0005886">
    <property type="term" value="C:plasma membrane"/>
    <property type="evidence" value="ECO:0007669"/>
    <property type="project" value="UniProtKB-SubCell"/>
</dbReference>
<evidence type="ECO:0000256" key="9">
    <source>
        <dbReference type="ARBA" id="ARBA00023136"/>
    </source>
</evidence>
<keyword evidence="11" id="KW-0966">Cell projection</keyword>
<dbReference type="PANTHER" id="PTHR35091">
    <property type="entry name" value="FLAGELLAR PROTEIN FLIL"/>
    <property type="match status" value="1"/>
</dbReference>
<protein>
    <recommendedName>
        <fullName evidence="10">Flagellar protein FliL</fullName>
    </recommendedName>
</protein>
<comment type="function">
    <text evidence="1 10">Controls the rotational direction of flagella during chemotaxis.</text>
</comment>
<dbReference type="GO" id="GO:0006935">
    <property type="term" value="P:chemotaxis"/>
    <property type="evidence" value="ECO:0007669"/>
    <property type="project" value="UniProtKB-KW"/>
</dbReference>
<dbReference type="GO" id="GO:0071978">
    <property type="term" value="P:bacterial-type flagellum-dependent swarming motility"/>
    <property type="evidence" value="ECO:0007669"/>
    <property type="project" value="TreeGrafter"/>
</dbReference>
<gene>
    <name evidence="11" type="ORF">soil367_06975</name>
</gene>
<keyword evidence="11" id="KW-0282">Flagellum</keyword>
<evidence type="ECO:0000256" key="1">
    <source>
        <dbReference type="ARBA" id="ARBA00002254"/>
    </source>
</evidence>
<comment type="similarity">
    <text evidence="3 10">Belongs to the FliL family.</text>
</comment>
<evidence type="ECO:0000256" key="2">
    <source>
        <dbReference type="ARBA" id="ARBA00004162"/>
    </source>
</evidence>
<evidence type="ECO:0000256" key="8">
    <source>
        <dbReference type="ARBA" id="ARBA00022989"/>
    </source>
</evidence>
<dbReference type="OrthoDB" id="5616092at2"/>
<evidence type="ECO:0000256" key="5">
    <source>
        <dbReference type="ARBA" id="ARBA00022500"/>
    </source>
</evidence>
<keyword evidence="8 10" id="KW-1133">Transmembrane helix</keyword>
<name>A0A4P7XFD5_9ALTE</name>
<organism evidence="11 12">
    <name type="scientific">Hydrocarboniclastica marina</name>
    <dbReference type="NCBI Taxonomy" id="2259620"/>
    <lineage>
        <taxon>Bacteria</taxon>
        <taxon>Pseudomonadati</taxon>
        <taxon>Pseudomonadota</taxon>
        <taxon>Gammaproteobacteria</taxon>
        <taxon>Alteromonadales</taxon>
        <taxon>Alteromonadaceae</taxon>
        <taxon>Hydrocarboniclastica</taxon>
    </lineage>
</organism>
<sequence>MRRISDMAEKKSLKTILIAAVLVIVAVAISVGATMFVLSGSNDEAEGEEAQAETVVPEPLQYFSFPKAFVTTVASENRARHLQVFVALAYRDSAVEAALNTHAPLLRSRLLALFGRGDYMALQSADGREALKAEALQVLNDTLAAEGAAPVERVLFTNFVLQ</sequence>
<evidence type="ECO:0000313" key="12">
    <source>
        <dbReference type="Proteomes" id="UP000298049"/>
    </source>
</evidence>
<dbReference type="Pfam" id="PF03748">
    <property type="entry name" value="FliL"/>
    <property type="match status" value="1"/>
</dbReference>
<dbReference type="Proteomes" id="UP000298049">
    <property type="component" value="Chromosome"/>
</dbReference>
<keyword evidence="6 10" id="KW-0812">Transmembrane</keyword>
<keyword evidence="10" id="KW-0997">Cell inner membrane</keyword>
<evidence type="ECO:0000256" key="6">
    <source>
        <dbReference type="ARBA" id="ARBA00022692"/>
    </source>
</evidence>
<dbReference type="KEGG" id="hmi:soil367_06975"/>
<keyword evidence="9 10" id="KW-0472">Membrane</keyword>
<keyword evidence="4" id="KW-1003">Cell membrane</keyword>
<comment type="subcellular location">
    <subcellularLocation>
        <location evidence="10">Cell inner membrane</location>
    </subcellularLocation>
    <subcellularLocation>
        <location evidence="2">Cell membrane</location>
        <topology evidence="2">Single-pass membrane protein</topology>
    </subcellularLocation>
</comment>
<proteinExistence type="inferred from homology"/>
<evidence type="ECO:0000313" key="11">
    <source>
        <dbReference type="EMBL" id="QCF25679.1"/>
    </source>
</evidence>
<evidence type="ECO:0000256" key="10">
    <source>
        <dbReference type="RuleBase" id="RU364125"/>
    </source>
</evidence>
<keyword evidence="5 10" id="KW-0145">Chemotaxis</keyword>
<dbReference type="PANTHER" id="PTHR35091:SF2">
    <property type="entry name" value="FLAGELLAR PROTEIN FLIL"/>
    <property type="match status" value="1"/>
</dbReference>
<evidence type="ECO:0000256" key="4">
    <source>
        <dbReference type="ARBA" id="ARBA00022475"/>
    </source>
</evidence>
<dbReference type="EMBL" id="CP031093">
    <property type="protein sequence ID" value="QCF25679.1"/>
    <property type="molecule type" value="Genomic_DNA"/>
</dbReference>
<keyword evidence="12" id="KW-1185">Reference proteome</keyword>
<dbReference type="GO" id="GO:0009425">
    <property type="term" value="C:bacterial-type flagellum basal body"/>
    <property type="evidence" value="ECO:0007669"/>
    <property type="project" value="InterPro"/>
</dbReference>
<evidence type="ECO:0000256" key="7">
    <source>
        <dbReference type="ARBA" id="ARBA00022779"/>
    </source>
</evidence>
<evidence type="ECO:0000256" key="3">
    <source>
        <dbReference type="ARBA" id="ARBA00008281"/>
    </source>
</evidence>
<keyword evidence="11" id="KW-0969">Cilium</keyword>
<dbReference type="AlphaFoldDB" id="A0A4P7XFD5"/>
<keyword evidence="7 10" id="KW-0283">Flagellar rotation</keyword>
<accession>A0A4P7XFD5</accession>
<dbReference type="InterPro" id="IPR005503">
    <property type="entry name" value="FliL"/>
</dbReference>